<gene>
    <name evidence="1" type="ORF">GCM10023346_31450</name>
</gene>
<comment type="caution">
    <text evidence="1">The sequence shown here is derived from an EMBL/GenBank/DDBJ whole genome shotgun (WGS) entry which is preliminary data.</text>
</comment>
<accession>A0ABP9SIZ9</accession>
<keyword evidence="2" id="KW-1185">Reference proteome</keyword>
<evidence type="ECO:0000313" key="2">
    <source>
        <dbReference type="Proteomes" id="UP001500200"/>
    </source>
</evidence>
<dbReference type="EMBL" id="BAABKK010000023">
    <property type="protein sequence ID" value="GAA5197238.1"/>
    <property type="molecule type" value="Genomic_DNA"/>
</dbReference>
<proteinExistence type="predicted"/>
<reference evidence="2" key="1">
    <citation type="journal article" date="2019" name="Int. J. Syst. Evol. Microbiol.">
        <title>The Global Catalogue of Microorganisms (GCM) 10K type strain sequencing project: providing services to taxonomists for standard genome sequencing and annotation.</title>
        <authorList>
            <consortium name="The Broad Institute Genomics Platform"/>
            <consortium name="The Broad Institute Genome Sequencing Center for Infectious Disease"/>
            <person name="Wu L."/>
            <person name="Ma J."/>
        </authorList>
    </citation>
    <scope>NUCLEOTIDE SEQUENCE [LARGE SCALE GENOMIC DNA]</scope>
    <source>
        <strain evidence="2">JCM 18514</strain>
    </source>
</reference>
<organism evidence="1 2">
    <name type="scientific">Arthrobacter gyeryongensis</name>
    <dbReference type="NCBI Taxonomy" id="1650592"/>
    <lineage>
        <taxon>Bacteria</taxon>
        <taxon>Bacillati</taxon>
        <taxon>Actinomycetota</taxon>
        <taxon>Actinomycetes</taxon>
        <taxon>Micrococcales</taxon>
        <taxon>Micrococcaceae</taxon>
        <taxon>Arthrobacter</taxon>
    </lineage>
</organism>
<sequence length="56" mass="6603">MAQTGNCIVDELTIDCFRDLSEAQHWLEFYDWKPELPRLGDHIHWDLGEGPPHLKE</sequence>
<name>A0ABP9SIZ9_9MICC</name>
<evidence type="ECO:0000313" key="1">
    <source>
        <dbReference type="EMBL" id="GAA5197238.1"/>
    </source>
</evidence>
<protein>
    <submittedName>
        <fullName evidence="1">Uncharacterized protein</fullName>
    </submittedName>
</protein>
<dbReference type="Proteomes" id="UP001500200">
    <property type="component" value="Unassembled WGS sequence"/>
</dbReference>